<proteinExistence type="predicted"/>
<gene>
    <name evidence="2" type="ORF">AVENLUH5627_03349</name>
</gene>
<accession>A0A150HJI2</accession>
<dbReference type="RefSeq" id="WP_171254391.1">
    <property type="nucleotide sequence ID" value="NZ_JRUE01000254.1"/>
</dbReference>
<keyword evidence="1" id="KW-0812">Transmembrane</keyword>
<dbReference type="PATRIC" id="fig|52133.18.peg.3437"/>
<name>A0A150HJI2_9GAMM</name>
<dbReference type="AlphaFoldDB" id="A0A150HJI2"/>
<protein>
    <submittedName>
        <fullName evidence="2">Uncharacterized protein</fullName>
    </submittedName>
</protein>
<comment type="caution">
    <text evidence="2">The sequence shown here is derived from an EMBL/GenBank/DDBJ whole genome shotgun (WGS) entry which is preliminary data.</text>
</comment>
<organism evidence="2 3">
    <name type="scientific">Acinetobacter venetianus</name>
    <dbReference type="NCBI Taxonomy" id="52133"/>
    <lineage>
        <taxon>Bacteria</taxon>
        <taxon>Pseudomonadati</taxon>
        <taxon>Pseudomonadota</taxon>
        <taxon>Gammaproteobacteria</taxon>
        <taxon>Moraxellales</taxon>
        <taxon>Moraxellaceae</taxon>
        <taxon>Acinetobacter</taxon>
    </lineage>
</organism>
<evidence type="ECO:0000313" key="3">
    <source>
        <dbReference type="Proteomes" id="UP000075680"/>
    </source>
</evidence>
<keyword evidence="1" id="KW-1133">Transmembrane helix</keyword>
<evidence type="ECO:0000256" key="1">
    <source>
        <dbReference type="SAM" id="Phobius"/>
    </source>
</evidence>
<dbReference type="EMBL" id="JRUE01000254">
    <property type="protein sequence ID" value="KXZ62994.1"/>
    <property type="molecule type" value="Genomic_DNA"/>
</dbReference>
<keyword evidence="1" id="KW-0472">Membrane</keyword>
<sequence>MKKLKEILQAITFLFVGIPIMIMASIIDQQTFKKGREHRKKAQEQSK</sequence>
<feature type="transmembrane region" description="Helical" evidence="1">
    <location>
        <begin position="7"/>
        <end position="27"/>
    </location>
</feature>
<dbReference type="Proteomes" id="UP000075680">
    <property type="component" value="Unassembled WGS sequence"/>
</dbReference>
<reference evidence="2 3" key="1">
    <citation type="journal article" date="2016" name="Sci. Rep.">
        <title>Genomic and phenotypic characterization of the species Acinetobacter venetianus.</title>
        <authorList>
            <person name="Fondi M."/>
            <person name="Maida I."/>
            <person name="Perrin E."/>
            <person name="Orlandini V."/>
            <person name="La Torre L."/>
            <person name="Bosi E."/>
            <person name="Negroni A."/>
            <person name="Zanaroli G."/>
            <person name="Fava F."/>
            <person name="Decorosi F."/>
            <person name="Giovannetti L."/>
            <person name="Viti C."/>
            <person name="Vaneechoutte M."/>
            <person name="Dijkshoorn L."/>
            <person name="Fani R."/>
        </authorList>
    </citation>
    <scope>NUCLEOTIDE SEQUENCE [LARGE SCALE GENOMIC DNA]</scope>
    <source>
        <strain evidence="2 3">LUH5627</strain>
    </source>
</reference>
<evidence type="ECO:0000313" key="2">
    <source>
        <dbReference type="EMBL" id="KXZ62994.1"/>
    </source>
</evidence>